<dbReference type="SMART" id="SM00645">
    <property type="entry name" value="Pept_C1"/>
    <property type="match status" value="1"/>
</dbReference>
<proteinExistence type="inferred from homology"/>
<dbReference type="InterPro" id="IPR000169">
    <property type="entry name" value="Pept_cys_AS"/>
</dbReference>
<dbReference type="Gene3D" id="3.90.70.10">
    <property type="entry name" value="Cysteine proteinases"/>
    <property type="match status" value="2"/>
</dbReference>
<dbReference type="PROSITE" id="PS00640">
    <property type="entry name" value="THIOL_PROTEASE_ASN"/>
    <property type="match status" value="1"/>
</dbReference>
<accession>A0A8J8NLU1</accession>
<protein>
    <submittedName>
        <fullName evidence="6">Uncharacterized protein</fullName>
    </submittedName>
</protein>
<dbReference type="InterPro" id="IPR013128">
    <property type="entry name" value="Peptidase_C1A"/>
</dbReference>
<evidence type="ECO:0000256" key="1">
    <source>
        <dbReference type="ARBA" id="ARBA00008455"/>
    </source>
</evidence>
<dbReference type="InterPro" id="IPR000668">
    <property type="entry name" value="Peptidase_C1A_C"/>
</dbReference>
<comment type="caution">
    <text evidence="6">The sequence shown here is derived from an EMBL/GenBank/DDBJ whole genome shotgun (WGS) entry which is preliminary data.</text>
</comment>
<dbReference type="InterPro" id="IPR039417">
    <property type="entry name" value="Peptidase_C1A_papain-like"/>
</dbReference>
<dbReference type="Proteomes" id="UP000785679">
    <property type="component" value="Unassembled WGS sequence"/>
</dbReference>
<gene>
    <name evidence="6" type="ORF">FGO68_gene14367</name>
</gene>
<evidence type="ECO:0000313" key="6">
    <source>
        <dbReference type="EMBL" id="TNV77902.1"/>
    </source>
</evidence>
<dbReference type="CDD" id="cd02248">
    <property type="entry name" value="Peptidase_C1A"/>
    <property type="match status" value="1"/>
</dbReference>
<organism evidence="6 7">
    <name type="scientific">Halteria grandinella</name>
    <dbReference type="NCBI Taxonomy" id="5974"/>
    <lineage>
        <taxon>Eukaryota</taxon>
        <taxon>Sar</taxon>
        <taxon>Alveolata</taxon>
        <taxon>Ciliophora</taxon>
        <taxon>Intramacronucleata</taxon>
        <taxon>Spirotrichea</taxon>
        <taxon>Stichotrichia</taxon>
        <taxon>Sporadotrichida</taxon>
        <taxon>Halteriidae</taxon>
        <taxon>Halteria</taxon>
    </lineage>
</organism>
<name>A0A8J8NLU1_HALGN</name>
<feature type="domain" description="Cathepsin propeptide inhibitor" evidence="5">
    <location>
        <begin position="2"/>
        <end position="50"/>
    </location>
</feature>
<dbReference type="InterPro" id="IPR013201">
    <property type="entry name" value="Prot_inhib_I29"/>
</dbReference>
<evidence type="ECO:0000256" key="2">
    <source>
        <dbReference type="ARBA" id="ARBA00023145"/>
    </source>
</evidence>
<dbReference type="SUPFAM" id="SSF54001">
    <property type="entry name" value="Cysteine proteinases"/>
    <property type="match status" value="1"/>
</dbReference>
<dbReference type="Pfam" id="PF08246">
    <property type="entry name" value="Inhibitor_I29"/>
    <property type="match status" value="1"/>
</dbReference>
<dbReference type="InterPro" id="IPR025661">
    <property type="entry name" value="Pept_asp_AS"/>
</dbReference>
<dbReference type="GO" id="GO:0008234">
    <property type="term" value="F:cysteine-type peptidase activity"/>
    <property type="evidence" value="ECO:0007669"/>
    <property type="project" value="InterPro"/>
</dbReference>
<evidence type="ECO:0000259" key="5">
    <source>
        <dbReference type="SMART" id="SM00848"/>
    </source>
</evidence>
<keyword evidence="3" id="KW-1015">Disulfide bond</keyword>
<dbReference type="OrthoDB" id="190265at2759"/>
<dbReference type="InterPro" id="IPR038765">
    <property type="entry name" value="Papain-like_cys_pep_sf"/>
</dbReference>
<dbReference type="EMBL" id="RRYP01011179">
    <property type="protein sequence ID" value="TNV77902.1"/>
    <property type="molecule type" value="Genomic_DNA"/>
</dbReference>
<dbReference type="GO" id="GO:0006508">
    <property type="term" value="P:proteolysis"/>
    <property type="evidence" value="ECO:0007669"/>
    <property type="project" value="InterPro"/>
</dbReference>
<evidence type="ECO:0000256" key="3">
    <source>
        <dbReference type="ARBA" id="ARBA00023157"/>
    </source>
</evidence>
<dbReference type="PANTHER" id="PTHR12411">
    <property type="entry name" value="CYSTEINE PROTEASE FAMILY C1-RELATED"/>
    <property type="match status" value="1"/>
</dbReference>
<dbReference type="PRINTS" id="PR00705">
    <property type="entry name" value="PAPAIN"/>
</dbReference>
<dbReference type="Pfam" id="PF00112">
    <property type="entry name" value="Peptidase_C1"/>
    <property type="match status" value="2"/>
</dbReference>
<dbReference type="AlphaFoldDB" id="A0A8J8NLU1"/>
<reference evidence="6" key="1">
    <citation type="submission" date="2019-06" db="EMBL/GenBank/DDBJ databases">
        <authorList>
            <person name="Zheng W."/>
        </authorList>
    </citation>
    <scope>NUCLEOTIDE SEQUENCE</scope>
    <source>
        <strain evidence="6">QDHG01</strain>
    </source>
</reference>
<feature type="domain" description="Peptidase C1A papain C-terminal" evidence="4">
    <location>
        <begin position="78"/>
        <end position="233"/>
    </location>
</feature>
<dbReference type="PROSITE" id="PS00139">
    <property type="entry name" value="THIOL_PROTEASE_CYS"/>
    <property type="match status" value="1"/>
</dbReference>
<comment type="similarity">
    <text evidence="1">Belongs to the peptidase C1 family.</text>
</comment>
<keyword evidence="2" id="KW-0865">Zymogen</keyword>
<dbReference type="SMART" id="SM00848">
    <property type="entry name" value="Inhibitor_I29"/>
    <property type="match status" value="1"/>
</dbReference>
<keyword evidence="7" id="KW-1185">Reference proteome</keyword>
<evidence type="ECO:0000259" key="4">
    <source>
        <dbReference type="SMART" id="SM00645"/>
    </source>
</evidence>
<sequence length="253" mass="28303">MSKFLGDSSTVDRKAIFASTVREVIQHNSNPDNAYEKGINAFSDMTHEEFTRYYGIVKKDQICTVAPPSLASYDLSALPVNWDWRDFGVVTPVKNQGKCGSCWTFSTVGVIESHFKLKYGQFRNMSEQQLVDCSQAFDTIAQSLYEVGPVSVSFTVVDGFKNYKSGIYVNATCPNGPLDVNHDVVAVGFGTENGMDYWIIKNSWGQTWGDNGFFKIQRGVNMCGVQNCGSYPQDIKDLKPSSPLKKKERNELY</sequence>
<evidence type="ECO:0000313" key="7">
    <source>
        <dbReference type="Proteomes" id="UP000785679"/>
    </source>
</evidence>